<dbReference type="Gene3D" id="3.40.50.720">
    <property type="entry name" value="NAD(P)-binding Rossmann-like Domain"/>
    <property type="match status" value="1"/>
</dbReference>
<name>A0A2R8BP17_9RHOB</name>
<dbReference type="Gene3D" id="3.90.180.10">
    <property type="entry name" value="Medium-chain alcohol dehydrogenases, catalytic domain"/>
    <property type="match status" value="1"/>
</dbReference>
<keyword evidence="2" id="KW-1185">Reference proteome</keyword>
<evidence type="ECO:0000313" key="2">
    <source>
        <dbReference type="Proteomes" id="UP000244880"/>
    </source>
</evidence>
<dbReference type="Proteomes" id="UP000244880">
    <property type="component" value="Unassembled WGS sequence"/>
</dbReference>
<reference evidence="1 2" key="1">
    <citation type="submission" date="2018-03" db="EMBL/GenBank/DDBJ databases">
        <authorList>
            <person name="Keele B.F."/>
        </authorList>
    </citation>
    <scope>NUCLEOTIDE SEQUENCE [LARGE SCALE GENOMIC DNA]</scope>
    <source>
        <strain evidence="1 2">CECT 8599</strain>
    </source>
</reference>
<protein>
    <submittedName>
        <fullName evidence="1">Uncharacterized protein</fullName>
    </submittedName>
</protein>
<proteinExistence type="predicted"/>
<dbReference type="OrthoDB" id="9788224at2"/>
<dbReference type="EMBL" id="OMOR01000002">
    <property type="protein sequence ID" value="SPH27325.1"/>
    <property type="molecule type" value="Genomic_DNA"/>
</dbReference>
<dbReference type="AlphaFoldDB" id="A0A2R8BP17"/>
<gene>
    <name evidence="1" type="ORF">ASD8599_03791</name>
</gene>
<dbReference type="Pfam" id="PF13602">
    <property type="entry name" value="ADH_zinc_N_2"/>
    <property type="match status" value="1"/>
</dbReference>
<sequence>MVAELGAGSIDVVIDLVAGEQWPSLLEVLRRGGRYLTAGAIAGPMSQIDVRTLDLKDLTLMRCTFQEDEVFTNSIRYIEANEIRSVVAKTYPLRDIAQALYPYRICTSFANPPNIENLARNWDYVNFYSRIGFQDQAFRVVLCDERPYHPSHHVSTIAGAVHVKL</sequence>
<accession>A0A2R8BP17</accession>
<dbReference type="SUPFAM" id="SSF51735">
    <property type="entry name" value="NAD(P)-binding Rossmann-fold domains"/>
    <property type="match status" value="1"/>
</dbReference>
<dbReference type="InterPro" id="IPR036291">
    <property type="entry name" value="NAD(P)-bd_dom_sf"/>
</dbReference>
<organism evidence="1 2">
    <name type="scientific">Ascidiaceihabitans donghaensis</name>
    <dbReference type="NCBI Taxonomy" id="1510460"/>
    <lineage>
        <taxon>Bacteria</taxon>
        <taxon>Pseudomonadati</taxon>
        <taxon>Pseudomonadota</taxon>
        <taxon>Alphaproteobacteria</taxon>
        <taxon>Rhodobacterales</taxon>
        <taxon>Paracoccaceae</taxon>
        <taxon>Ascidiaceihabitans</taxon>
    </lineage>
</organism>
<dbReference type="RefSeq" id="WP_108830273.1">
    <property type="nucleotide sequence ID" value="NZ_OMOR01000002.1"/>
</dbReference>
<evidence type="ECO:0000313" key="1">
    <source>
        <dbReference type="EMBL" id="SPH27325.1"/>
    </source>
</evidence>